<feature type="transmembrane region" description="Helical" evidence="1">
    <location>
        <begin position="41"/>
        <end position="64"/>
    </location>
</feature>
<dbReference type="Gene3D" id="1.20.120.1200">
    <property type="entry name" value="NADH-ubiquinone/plastoquinone oxidoreductase chain 6, subunit NuoJ"/>
    <property type="match status" value="1"/>
</dbReference>
<sequence>MVGLFILSTELRNLLKAIFSFVGGNIALSAILYLLGTPLLAIFQLLIYAGAVTILFLVTIHVGEETEEDDMASTKIRILSIVLAFSLVVMFLMYSPVIVEGVKAPQLGITSIEEHPEFLWVNRWLDLLIQAFIILVVAASISVQLGKEKHREREEVKGE</sequence>
<dbReference type="AlphaFoldDB" id="A0A497EKC3"/>
<reference evidence="2 3" key="1">
    <citation type="submission" date="2018-06" db="EMBL/GenBank/DDBJ databases">
        <title>Extensive metabolic versatility and redundancy in microbially diverse, dynamic hydrothermal sediments.</title>
        <authorList>
            <person name="Dombrowski N."/>
            <person name="Teske A."/>
            <person name="Baker B.J."/>
        </authorList>
    </citation>
    <scope>NUCLEOTIDE SEQUENCE [LARGE SCALE GENOMIC DNA]</scope>
    <source>
        <strain evidence="2">B66_G16</strain>
    </source>
</reference>
<protein>
    <recommendedName>
        <fullName evidence="4">NADH-quinone oxidoreductase subunit J</fullName>
    </recommendedName>
</protein>
<dbReference type="InterPro" id="IPR042106">
    <property type="entry name" value="Nuo/plastoQ_OxRdtase_6_NuoJ"/>
</dbReference>
<proteinExistence type="predicted"/>
<feature type="transmembrane region" description="Helical" evidence="1">
    <location>
        <begin position="76"/>
        <end position="94"/>
    </location>
</feature>
<organism evidence="2 3">
    <name type="scientific">Thermoproteota archaeon</name>
    <dbReference type="NCBI Taxonomy" id="2056631"/>
    <lineage>
        <taxon>Archaea</taxon>
        <taxon>Thermoproteota</taxon>
    </lineage>
</organism>
<keyword evidence="1" id="KW-0472">Membrane</keyword>
<dbReference type="Proteomes" id="UP000278475">
    <property type="component" value="Unassembled WGS sequence"/>
</dbReference>
<evidence type="ECO:0000313" key="3">
    <source>
        <dbReference type="Proteomes" id="UP000278475"/>
    </source>
</evidence>
<feature type="transmembrane region" description="Helical" evidence="1">
    <location>
        <begin position="127"/>
        <end position="145"/>
    </location>
</feature>
<dbReference type="EMBL" id="QMQV01000176">
    <property type="protein sequence ID" value="RLE46575.1"/>
    <property type="molecule type" value="Genomic_DNA"/>
</dbReference>
<dbReference type="GO" id="GO:0008137">
    <property type="term" value="F:NADH dehydrogenase (ubiquinone) activity"/>
    <property type="evidence" value="ECO:0007669"/>
    <property type="project" value="InterPro"/>
</dbReference>
<gene>
    <name evidence="2" type="ORF">DRJ31_09865</name>
</gene>
<comment type="caution">
    <text evidence="2">The sequence shown here is derived from an EMBL/GenBank/DDBJ whole genome shotgun (WGS) entry which is preliminary data.</text>
</comment>
<keyword evidence="1" id="KW-1133">Transmembrane helix</keyword>
<accession>A0A497EKC3</accession>
<dbReference type="Pfam" id="PF00499">
    <property type="entry name" value="Oxidored_q3"/>
    <property type="match status" value="1"/>
</dbReference>
<evidence type="ECO:0000256" key="1">
    <source>
        <dbReference type="SAM" id="Phobius"/>
    </source>
</evidence>
<feature type="transmembrane region" description="Helical" evidence="1">
    <location>
        <begin position="14"/>
        <end position="35"/>
    </location>
</feature>
<keyword evidence="1" id="KW-0812">Transmembrane</keyword>
<name>A0A497EKC3_9CREN</name>
<evidence type="ECO:0000313" key="2">
    <source>
        <dbReference type="EMBL" id="RLE46575.1"/>
    </source>
</evidence>
<dbReference type="InterPro" id="IPR001457">
    <property type="entry name" value="NADH_UbQ/plastoQ_OxRdtase_su6"/>
</dbReference>
<evidence type="ECO:0008006" key="4">
    <source>
        <dbReference type="Google" id="ProtNLM"/>
    </source>
</evidence>